<dbReference type="Proteomes" id="UP000030661">
    <property type="component" value="Unassembled WGS sequence"/>
</dbReference>
<organism evidence="1">
    <name type="scientific">Vecturithrix granuli</name>
    <dbReference type="NCBI Taxonomy" id="1499967"/>
    <lineage>
        <taxon>Bacteria</taxon>
        <taxon>Candidatus Moduliflexota</taxon>
        <taxon>Candidatus Vecturitrichia</taxon>
        <taxon>Candidatus Vecturitrichales</taxon>
        <taxon>Candidatus Vecturitrichaceae</taxon>
        <taxon>Candidatus Vecturithrix</taxon>
    </lineage>
</organism>
<proteinExistence type="predicted"/>
<accession>A0A081BUK9</accession>
<gene>
    <name evidence="1" type="ORF">U27_02975</name>
</gene>
<dbReference type="AlphaFoldDB" id="A0A081BUK9"/>
<evidence type="ECO:0000313" key="1">
    <source>
        <dbReference type="EMBL" id="GAK56014.1"/>
    </source>
</evidence>
<name>A0A081BUK9_VECG1</name>
<reference evidence="1" key="1">
    <citation type="journal article" date="2015" name="PeerJ">
        <title>First genomic representation of candidate bacterial phylum KSB3 points to enhanced environmental sensing as a trigger of wastewater bulking.</title>
        <authorList>
            <person name="Sekiguchi Y."/>
            <person name="Ohashi A."/>
            <person name="Parks D.H."/>
            <person name="Yamauchi T."/>
            <person name="Tyson G.W."/>
            <person name="Hugenholtz P."/>
        </authorList>
    </citation>
    <scope>NUCLEOTIDE SEQUENCE [LARGE SCALE GENOMIC DNA]</scope>
</reference>
<protein>
    <submittedName>
        <fullName evidence="1">Uncharacterized protein</fullName>
    </submittedName>
</protein>
<dbReference type="STRING" id="1499967.U27_02975"/>
<dbReference type="EMBL" id="DF820464">
    <property type="protein sequence ID" value="GAK56014.1"/>
    <property type="molecule type" value="Genomic_DNA"/>
</dbReference>
<sequence length="74" mass="9149">MIDKLKKVHQLLKEAYNPDHHFNKDKVFDEILFIFFSWRTPIIKAESMYQELKSTHTDWKRLFDLDEYECKILE</sequence>
<keyword evidence="2" id="KW-1185">Reference proteome</keyword>
<dbReference type="HOGENOM" id="CLU_2680182_0_0_0"/>
<evidence type="ECO:0000313" key="2">
    <source>
        <dbReference type="Proteomes" id="UP000030661"/>
    </source>
</evidence>